<accession>A0A212K7J7</accession>
<dbReference type="AlphaFoldDB" id="A0A212K7J7"/>
<dbReference type="RefSeq" id="WP_296951724.1">
    <property type="nucleotide sequence ID" value="NZ_LT599021.1"/>
</dbReference>
<organism evidence="1">
    <name type="scientific">uncultured Dysgonomonas sp</name>
    <dbReference type="NCBI Taxonomy" id="206096"/>
    <lineage>
        <taxon>Bacteria</taxon>
        <taxon>Pseudomonadati</taxon>
        <taxon>Bacteroidota</taxon>
        <taxon>Bacteroidia</taxon>
        <taxon>Bacteroidales</taxon>
        <taxon>Dysgonomonadaceae</taxon>
        <taxon>Dysgonomonas</taxon>
        <taxon>environmental samples</taxon>
    </lineage>
</organism>
<sequence length="192" mass="22183">MCSYSNRNNPILIDTVKCTLWWNGWDYKDNKGKYIIKRIHNGNPIKIKSGTLIHTASELRFKDSFVNIFFIGQNGGFKSANDLLCQYQKMIDFSNSDRFIIIGLYAKGTIQEMKEMEALFKTEFGDKYINLREYLSEKALKDANIKPKEEDMKSVSVGLCPPSIMSDKVHLNKIGYELLGNLVYERMHILGY</sequence>
<reference evidence="1" key="1">
    <citation type="submission" date="2016-04" db="EMBL/GenBank/DDBJ databases">
        <authorList>
            <person name="Evans L.H."/>
            <person name="Alamgir A."/>
            <person name="Owens N."/>
            <person name="Weber N.D."/>
            <person name="Virtaneva K."/>
            <person name="Barbian K."/>
            <person name="Babar A."/>
            <person name="Rosenke K."/>
        </authorList>
    </citation>
    <scope>NUCLEOTIDE SEQUENCE</scope>
    <source>
        <strain evidence="1">86-2</strain>
    </source>
</reference>
<dbReference type="EMBL" id="FLUL01000001">
    <property type="protein sequence ID" value="SBW07597.1"/>
    <property type="molecule type" value="Genomic_DNA"/>
</dbReference>
<gene>
    <name evidence="1" type="ORF">KL86DYS2_13192</name>
</gene>
<evidence type="ECO:0008006" key="2">
    <source>
        <dbReference type="Google" id="ProtNLM"/>
    </source>
</evidence>
<protein>
    <recommendedName>
        <fullName evidence="2">SGNH hydrolase-type esterase domain-containing protein</fullName>
    </recommendedName>
</protein>
<name>A0A212K7J7_9BACT</name>
<evidence type="ECO:0000313" key="1">
    <source>
        <dbReference type="EMBL" id="SBW07597.1"/>
    </source>
</evidence>
<proteinExistence type="predicted"/>